<feature type="transmembrane region" description="Helical" evidence="1">
    <location>
        <begin position="151"/>
        <end position="167"/>
    </location>
</feature>
<accession>A0A1U7HY20</accession>
<evidence type="ECO:0000313" key="4">
    <source>
        <dbReference type="Proteomes" id="UP000185984"/>
    </source>
</evidence>
<feature type="domain" description="DUF4126" evidence="2">
    <location>
        <begin position="4"/>
        <end position="168"/>
    </location>
</feature>
<organism evidence="3 4">
    <name type="scientific">Chroogloeocystis siderophila 5.2 s.c.1</name>
    <dbReference type="NCBI Taxonomy" id="247279"/>
    <lineage>
        <taxon>Bacteria</taxon>
        <taxon>Bacillati</taxon>
        <taxon>Cyanobacteriota</taxon>
        <taxon>Cyanophyceae</taxon>
        <taxon>Oscillatoriophycideae</taxon>
        <taxon>Chroococcales</taxon>
        <taxon>Chroococcaceae</taxon>
        <taxon>Chroogloeocystis</taxon>
    </lineage>
</organism>
<keyword evidence="1" id="KW-1133">Transmembrane helix</keyword>
<dbReference type="Pfam" id="PF13548">
    <property type="entry name" value="DUF4126"/>
    <property type="match status" value="1"/>
</dbReference>
<comment type="caution">
    <text evidence="3">The sequence shown here is derived from an EMBL/GenBank/DDBJ whole genome shotgun (WGS) entry which is preliminary data.</text>
</comment>
<evidence type="ECO:0000259" key="2">
    <source>
        <dbReference type="Pfam" id="PF13548"/>
    </source>
</evidence>
<dbReference type="Proteomes" id="UP000185984">
    <property type="component" value="Unassembled WGS sequence"/>
</dbReference>
<protein>
    <submittedName>
        <fullName evidence="3">DUF4126 domain-containing protein</fullName>
    </submittedName>
</protein>
<evidence type="ECO:0000256" key="1">
    <source>
        <dbReference type="SAM" id="Phobius"/>
    </source>
</evidence>
<keyword evidence="4" id="KW-1185">Reference proteome</keyword>
<dbReference type="AlphaFoldDB" id="A0A1U7HY20"/>
<feature type="transmembrane region" description="Helical" evidence="1">
    <location>
        <begin position="38"/>
        <end position="61"/>
    </location>
</feature>
<reference evidence="3 4" key="1">
    <citation type="submission" date="2016-11" db="EMBL/GenBank/DDBJ databases">
        <title>Draft Genome Sequences of Nine Cyanobacterial Strains from Diverse Habitats.</title>
        <authorList>
            <person name="Zhu T."/>
            <person name="Hou S."/>
            <person name="Lu X."/>
            <person name="Hess W.R."/>
        </authorList>
    </citation>
    <scope>NUCLEOTIDE SEQUENCE [LARGE SCALE GENOMIC DNA]</scope>
    <source>
        <strain evidence="3 4">5.2 s.c.1</strain>
    </source>
</reference>
<keyword evidence="1" id="KW-0472">Membrane</keyword>
<dbReference type="RefSeq" id="WP_073548327.1">
    <property type="nucleotide sequence ID" value="NZ_CAWMVK010000023.1"/>
</dbReference>
<evidence type="ECO:0000313" key="3">
    <source>
        <dbReference type="EMBL" id="OKH28531.1"/>
    </source>
</evidence>
<feature type="transmembrane region" description="Helical" evidence="1">
    <location>
        <begin position="73"/>
        <end position="93"/>
    </location>
</feature>
<keyword evidence="1" id="KW-0812">Transmembrane</keyword>
<proteinExistence type="predicted"/>
<name>A0A1U7HY20_9CHRO</name>
<gene>
    <name evidence="3" type="ORF">NIES1031_04700</name>
</gene>
<sequence>MLELLAALSAAAAASMRIAVPLFIVAILHDDFSLGLPLLAYIPSVAIASLLISGSLLELVGSKQRLSQRLLQLVQLVLSPIAGAILGMSVTVGTTLPSWLLGVVGALLAFVLQLVQAGWFYRLRGFPFWVAFVQDALCILLVFLAVNAPQVGGLVALILLLIAVRSMRSLHRWYKQQ</sequence>
<dbReference type="STRING" id="247279.NIES1031_04700"/>
<dbReference type="EMBL" id="MRCC01000003">
    <property type="protein sequence ID" value="OKH28531.1"/>
    <property type="molecule type" value="Genomic_DNA"/>
</dbReference>
<dbReference type="OrthoDB" id="530021at2"/>
<dbReference type="InterPro" id="IPR025196">
    <property type="entry name" value="DUF4126"/>
</dbReference>
<feature type="transmembrane region" description="Helical" evidence="1">
    <location>
        <begin position="99"/>
        <end position="121"/>
    </location>
</feature>